<organism evidence="1">
    <name type="scientific">Phaeodactylum tricornutum</name>
    <name type="common">Diatom</name>
    <dbReference type="NCBI Taxonomy" id="2850"/>
    <lineage>
        <taxon>Eukaryota</taxon>
        <taxon>Sar</taxon>
        <taxon>Stramenopiles</taxon>
        <taxon>Ochrophyta</taxon>
        <taxon>Bacillariophyta</taxon>
        <taxon>Bacillariophyceae</taxon>
        <taxon>Bacillariophycidae</taxon>
        <taxon>Naviculales</taxon>
        <taxon>Phaeodactylaceae</taxon>
        <taxon>Phaeodactylum</taxon>
    </lineage>
</organism>
<protein>
    <submittedName>
        <fullName evidence="1">Uncharacterized protein</fullName>
    </submittedName>
</protein>
<gene>
    <name evidence="1" type="ORF">PTTT1_LOCUS6378</name>
</gene>
<dbReference type="AlphaFoldDB" id="A0A8J9S0K8"/>
<proteinExistence type="predicted"/>
<name>A0A8J9S0K8_PHATR</name>
<dbReference type="EMBL" id="OU594951">
    <property type="protein sequence ID" value="CAG9278261.1"/>
    <property type="molecule type" value="Genomic_DNA"/>
</dbReference>
<evidence type="ECO:0000313" key="1">
    <source>
        <dbReference type="EMBL" id="CAG9278261.1"/>
    </source>
</evidence>
<accession>A0A8J9S0K8</accession>
<reference evidence="1" key="1">
    <citation type="submission" date="2022-02" db="EMBL/GenBank/DDBJ databases">
        <authorList>
            <person name="Giguere J D."/>
        </authorList>
    </citation>
    <scope>NUCLEOTIDE SEQUENCE</scope>
    <source>
        <strain evidence="1">CCAP 1055/1</strain>
    </source>
</reference>
<dbReference type="Proteomes" id="UP000836788">
    <property type="component" value="Chromosome 10"/>
</dbReference>
<sequence>MSTSAHFKLSDFPQKVLDPIATTTVPPIYATIKHAQRQLMTNAAAIPMLNGGGAHGHMALTLSPRAYANISNVPFIIPVAPPANLPIGTTQPEITKNNSIH</sequence>